<name>A0AA37Q618_9BACT</name>
<evidence type="ECO:0000313" key="2">
    <source>
        <dbReference type="Proteomes" id="UP001161325"/>
    </source>
</evidence>
<evidence type="ECO:0008006" key="3">
    <source>
        <dbReference type="Google" id="ProtNLM"/>
    </source>
</evidence>
<evidence type="ECO:0000313" key="1">
    <source>
        <dbReference type="EMBL" id="GLC24392.1"/>
    </source>
</evidence>
<dbReference type="EMBL" id="BRXS01000001">
    <property type="protein sequence ID" value="GLC24392.1"/>
    <property type="molecule type" value="Genomic_DNA"/>
</dbReference>
<dbReference type="AlphaFoldDB" id="A0AA37Q618"/>
<proteinExistence type="predicted"/>
<dbReference type="RefSeq" id="WP_284348842.1">
    <property type="nucleotide sequence ID" value="NZ_BRXS01000001.1"/>
</dbReference>
<sequence>MAAPVDALLPLSLLEGVRAVDRPIEDPETEFVAELRNKRLGLSDTVLAQIRRYAEAVRRGQRTTTDEVVALARLIDRRPDAEVVFREAGRYLAERAYRTIGGTARRGVRALPRFMARPLAARQARRIARRYLGGRVERAGSALVLEVPRPLTLDGTSDGAGCAFYEAGFGELLRLLVGRADAVAHEQCSARGEGRCRWRIEFP</sequence>
<organism evidence="1 2">
    <name type="scientific">Roseisolibacter agri</name>
    <dbReference type="NCBI Taxonomy" id="2014610"/>
    <lineage>
        <taxon>Bacteria</taxon>
        <taxon>Pseudomonadati</taxon>
        <taxon>Gemmatimonadota</taxon>
        <taxon>Gemmatimonadia</taxon>
        <taxon>Gemmatimonadales</taxon>
        <taxon>Gemmatimonadaceae</taxon>
        <taxon>Roseisolibacter</taxon>
    </lineage>
</organism>
<gene>
    <name evidence="1" type="ORF">rosag_09050</name>
</gene>
<protein>
    <recommendedName>
        <fullName evidence="3">V4R domain protein</fullName>
    </recommendedName>
</protein>
<comment type="caution">
    <text evidence="1">The sequence shown here is derived from an EMBL/GenBank/DDBJ whole genome shotgun (WGS) entry which is preliminary data.</text>
</comment>
<accession>A0AA37Q618</accession>
<keyword evidence="2" id="KW-1185">Reference proteome</keyword>
<dbReference type="Proteomes" id="UP001161325">
    <property type="component" value="Unassembled WGS sequence"/>
</dbReference>
<reference evidence="1" key="1">
    <citation type="submission" date="2022-08" db="EMBL/GenBank/DDBJ databases">
        <title>Draft genome sequencing of Roseisolibacter agri AW1220.</title>
        <authorList>
            <person name="Tobiishi Y."/>
            <person name="Tonouchi A."/>
        </authorList>
    </citation>
    <scope>NUCLEOTIDE SEQUENCE</scope>
    <source>
        <strain evidence="1">AW1220</strain>
    </source>
</reference>